<accession>A0A564ZM08</accession>
<dbReference type="AlphaFoldDB" id="A0A564ZM08"/>
<evidence type="ECO:0000256" key="1">
    <source>
        <dbReference type="SAM" id="MobiDB-lite"/>
    </source>
</evidence>
<sequence length="225" mass="23619">MPDCWKKQFSVAAMAAAVIGLAACAAVTTPPPQATPQSRLQEAVQTLLANQAAGVTTTLTGTGFVKGPIVVPLADGEIVLVPLTPDLDRALAGLQRQWLEGKRRPLPVDTYKTALTVLTAHRMAVVEAGGESLIRFTRTDGKGKFRFEGVPEGSWLVLGDLRSSVSILLWAYPVRVRAGQDMLPVLLGDGNILLEAQVDSGTPSPPAAGRDAQSTPTGQEGSSGR</sequence>
<feature type="signal peptide" evidence="2">
    <location>
        <begin position="1"/>
        <end position="25"/>
    </location>
</feature>
<organism evidence="3 4">
    <name type="scientific">Candidatus Methylomirabilis lanthanidiphila</name>
    <dbReference type="NCBI Taxonomy" id="2211376"/>
    <lineage>
        <taxon>Bacteria</taxon>
        <taxon>Candidatus Methylomirabilota</taxon>
        <taxon>Candidatus Methylomirabilia</taxon>
        <taxon>Candidatus Methylomirabilales</taxon>
        <taxon>Candidatus Methylomirabilaceae</taxon>
        <taxon>Candidatus Methylomirabilis</taxon>
    </lineage>
</organism>
<evidence type="ECO:0000313" key="3">
    <source>
        <dbReference type="EMBL" id="VUZ85692.1"/>
    </source>
</evidence>
<feature type="compositionally biased region" description="Polar residues" evidence="1">
    <location>
        <begin position="212"/>
        <end position="225"/>
    </location>
</feature>
<dbReference type="PROSITE" id="PS51257">
    <property type="entry name" value="PROKAR_LIPOPROTEIN"/>
    <property type="match status" value="1"/>
</dbReference>
<name>A0A564ZM08_9BACT</name>
<feature type="region of interest" description="Disordered" evidence="1">
    <location>
        <begin position="197"/>
        <end position="225"/>
    </location>
</feature>
<evidence type="ECO:0000256" key="2">
    <source>
        <dbReference type="SAM" id="SignalP"/>
    </source>
</evidence>
<dbReference type="SUPFAM" id="SSF117074">
    <property type="entry name" value="Hypothetical protein PA1324"/>
    <property type="match status" value="1"/>
</dbReference>
<evidence type="ECO:0008006" key="5">
    <source>
        <dbReference type="Google" id="ProtNLM"/>
    </source>
</evidence>
<reference evidence="3 4" key="1">
    <citation type="submission" date="2019-07" db="EMBL/GenBank/DDBJ databases">
        <authorList>
            <person name="Cremers G."/>
        </authorList>
    </citation>
    <scope>NUCLEOTIDE SEQUENCE [LARGE SCALE GENOMIC DNA]</scope>
</reference>
<keyword evidence="2" id="KW-0732">Signal</keyword>
<keyword evidence="4" id="KW-1185">Reference proteome</keyword>
<feature type="chain" id="PRO_5021887384" description="Lipoprotein" evidence="2">
    <location>
        <begin position="26"/>
        <end position="225"/>
    </location>
</feature>
<dbReference type="EMBL" id="CABIKM010000031">
    <property type="protein sequence ID" value="VUZ85692.1"/>
    <property type="molecule type" value="Genomic_DNA"/>
</dbReference>
<evidence type="ECO:0000313" key="4">
    <source>
        <dbReference type="Proteomes" id="UP000334340"/>
    </source>
</evidence>
<dbReference type="Proteomes" id="UP000334340">
    <property type="component" value="Unassembled WGS sequence"/>
</dbReference>
<proteinExistence type="predicted"/>
<protein>
    <recommendedName>
        <fullName evidence="5">Lipoprotein</fullName>
    </recommendedName>
</protein>
<gene>
    <name evidence="3" type="ORF">MELA_02077</name>
</gene>